<dbReference type="InterPro" id="IPR021647">
    <property type="entry name" value="CusF_Ec"/>
</dbReference>
<accession>A0ABQ6FKA9</accession>
<name>A0ABQ6FKA9_9RHOO</name>
<reference evidence="3" key="1">
    <citation type="journal article" date="2019" name="Int. J. Syst. Evol. Microbiol.">
        <title>The Global Catalogue of Microorganisms (GCM) 10K type strain sequencing project: providing services to taxonomists for standard genome sequencing and annotation.</title>
        <authorList>
            <consortium name="The Broad Institute Genomics Platform"/>
            <consortium name="The Broad Institute Genome Sequencing Center for Infectious Disease"/>
            <person name="Wu L."/>
            <person name="Ma J."/>
        </authorList>
    </citation>
    <scope>NUCLEOTIDE SEQUENCE [LARGE SCALE GENOMIC DNA]</scope>
    <source>
        <strain evidence="3">NBRC 102407</strain>
    </source>
</reference>
<evidence type="ECO:0008006" key="4">
    <source>
        <dbReference type="Google" id="ProtNLM"/>
    </source>
</evidence>
<evidence type="ECO:0000256" key="1">
    <source>
        <dbReference type="SAM" id="SignalP"/>
    </source>
</evidence>
<organism evidence="2 3">
    <name type="scientific">Zoogloea oryzae</name>
    <dbReference type="NCBI Taxonomy" id="310767"/>
    <lineage>
        <taxon>Bacteria</taxon>
        <taxon>Pseudomonadati</taxon>
        <taxon>Pseudomonadota</taxon>
        <taxon>Betaproteobacteria</taxon>
        <taxon>Rhodocyclales</taxon>
        <taxon>Zoogloeaceae</taxon>
        <taxon>Zoogloea</taxon>
    </lineage>
</organism>
<dbReference type="EMBL" id="BSPX01000132">
    <property type="protein sequence ID" value="GLT24702.1"/>
    <property type="molecule type" value="Genomic_DNA"/>
</dbReference>
<proteinExistence type="predicted"/>
<dbReference type="RefSeq" id="WP_284189889.1">
    <property type="nucleotide sequence ID" value="NZ_BSPX01000132.1"/>
</dbReference>
<keyword evidence="3" id="KW-1185">Reference proteome</keyword>
<sequence length="104" mass="10706">MKALLAALAILAATPAFAADKHAGHNHAAPAAAALVDGTVKKVDKPAGKLTLSHGPLPNGMPAMTMAFGVKNPAWLDQLKAGDKIRFGMEDTGGVLTVTRIERP</sequence>
<comment type="caution">
    <text evidence="2">The sequence shown here is derived from an EMBL/GenBank/DDBJ whole genome shotgun (WGS) entry which is preliminary data.</text>
</comment>
<evidence type="ECO:0000313" key="2">
    <source>
        <dbReference type="EMBL" id="GLT24702.1"/>
    </source>
</evidence>
<feature type="chain" id="PRO_5045119782" description="Copper-binding protein" evidence="1">
    <location>
        <begin position="19"/>
        <end position="104"/>
    </location>
</feature>
<evidence type="ECO:0000313" key="3">
    <source>
        <dbReference type="Proteomes" id="UP001157167"/>
    </source>
</evidence>
<protein>
    <recommendedName>
        <fullName evidence="4">Copper-binding protein</fullName>
    </recommendedName>
</protein>
<feature type="signal peptide" evidence="1">
    <location>
        <begin position="1"/>
        <end position="18"/>
    </location>
</feature>
<keyword evidence="1" id="KW-0732">Signal</keyword>
<dbReference type="Gene3D" id="2.40.50.320">
    <property type="entry name" value="Copper binding periplasmic protein CusF"/>
    <property type="match status" value="1"/>
</dbReference>
<dbReference type="Proteomes" id="UP001157167">
    <property type="component" value="Unassembled WGS sequence"/>
</dbReference>
<gene>
    <name evidence="2" type="ORF">GCM10007933_41950</name>
</gene>
<dbReference type="Pfam" id="PF11604">
    <property type="entry name" value="CusF_Ec"/>
    <property type="match status" value="1"/>
</dbReference>
<dbReference type="InterPro" id="IPR042230">
    <property type="entry name" value="CusF_sf"/>
</dbReference>